<evidence type="ECO:0008006" key="4">
    <source>
        <dbReference type="Google" id="ProtNLM"/>
    </source>
</evidence>
<feature type="transmembrane region" description="Helical" evidence="1">
    <location>
        <begin position="21"/>
        <end position="41"/>
    </location>
</feature>
<evidence type="ECO:0000313" key="3">
    <source>
        <dbReference type="Proteomes" id="UP000192756"/>
    </source>
</evidence>
<proteinExistence type="predicted"/>
<reference evidence="3" key="1">
    <citation type="submission" date="2017-04" db="EMBL/GenBank/DDBJ databases">
        <authorList>
            <person name="Varghese N."/>
            <person name="Submissions S."/>
        </authorList>
    </citation>
    <scope>NUCLEOTIDE SEQUENCE [LARGE SCALE GENOMIC DNA]</scope>
    <source>
        <strain evidence="3">DSM 12126</strain>
    </source>
</reference>
<gene>
    <name evidence="2" type="ORF">SAMN04488524_1668</name>
</gene>
<feature type="transmembrane region" description="Helical" evidence="1">
    <location>
        <begin position="112"/>
        <end position="135"/>
    </location>
</feature>
<keyword evidence="1" id="KW-0812">Transmembrane</keyword>
<evidence type="ECO:0000256" key="1">
    <source>
        <dbReference type="SAM" id="Phobius"/>
    </source>
</evidence>
<dbReference type="AlphaFoldDB" id="A0A1W2AUQ1"/>
<accession>A0A1W2AUQ1</accession>
<keyword evidence="1" id="KW-0472">Membrane</keyword>
<keyword evidence="1" id="KW-1133">Transmembrane helix</keyword>
<feature type="transmembrane region" description="Helical" evidence="1">
    <location>
        <begin position="83"/>
        <end position="106"/>
    </location>
</feature>
<feature type="transmembrane region" description="Helical" evidence="1">
    <location>
        <begin position="53"/>
        <end position="71"/>
    </location>
</feature>
<name>A0A1W2AUQ1_9SPHI</name>
<protein>
    <recommendedName>
        <fullName evidence="4">ATP synthase protein I</fullName>
    </recommendedName>
</protein>
<evidence type="ECO:0000313" key="2">
    <source>
        <dbReference type="EMBL" id="SMC64232.1"/>
    </source>
</evidence>
<keyword evidence="3" id="KW-1185">Reference proteome</keyword>
<sequence length="143" mass="16316">MLNPIVIYTFVKNIKLSLIKFTLSYLVYTAILGLVAYFLPLALPGVKLLVSKFWVLFIFLAGITFIAYILADLGIKRNPEAGIMAIMGSIALKMLFSMAFVLIYSQNTKEKGLVLVLNFFSLYLLFSFFEIYSLLRNLRHQNK</sequence>
<dbReference type="EMBL" id="FWXT01000001">
    <property type="protein sequence ID" value="SMC64232.1"/>
    <property type="molecule type" value="Genomic_DNA"/>
</dbReference>
<organism evidence="2 3">
    <name type="scientific">Pedobacter africanus</name>
    <dbReference type="NCBI Taxonomy" id="151894"/>
    <lineage>
        <taxon>Bacteria</taxon>
        <taxon>Pseudomonadati</taxon>
        <taxon>Bacteroidota</taxon>
        <taxon>Sphingobacteriia</taxon>
        <taxon>Sphingobacteriales</taxon>
        <taxon>Sphingobacteriaceae</taxon>
        <taxon>Pedobacter</taxon>
    </lineage>
</organism>
<dbReference type="STRING" id="151894.SAMN04488524_1668"/>
<dbReference type="Proteomes" id="UP000192756">
    <property type="component" value="Unassembled WGS sequence"/>
</dbReference>